<dbReference type="AlphaFoldDB" id="A0A7J9DM34"/>
<sequence length="35" mass="3587">MGKAPLKLVTRSLAALFPALIKAPQILLAALKSAA</sequence>
<gene>
    <name evidence="1" type="ORF">Gotri_024125</name>
</gene>
<accession>A0A7J9DM34</accession>
<protein>
    <submittedName>
        <fullName evidence="1">Uncharacterized protein</fullName>
    </submittedName>
</protein>
<dbReference type="Proteomes" id="UP000593568">
    <property type="component" value="Unassembled WGS sequence"/>
</dbReference>
<evidence type="ECO:0000313" key="2">
    <source>
        <dbReference type="Proteomes" id="UP000593568"/>
    </source>
</evidence>
<keyword evidence="2" id="KW-1185">Reference proteome</keyword>
<name>A0A7J9DM34_9ROSI</name>
<organism evidence="1 2">
    <name type="scientific">Gossypium trilobum</name>
    <dbReference type="NCBI Taxonomy" id="34281"/>
    <lineage>
        <taxon>Eukaryota</taxon>
        <taxon>Viridiplantae</taxon>
        <taxon>Streptophyta</taxon>
        <taxon>Embryophyta</taxon>
        <taxon>Tracheophyta</taxon>
        <taxon>Spermatophyta</taxon>
        <taxon>Magnoliopsida</taxon>
        <taxon>eudicotyledons</taxon>
        <taxon>Gunneridae</taxon>
        <taxon>Pentapetalae</taxon>
        <taxon>rosids</taxon>
        <taxon>malvids</taxon>
        <taxon>Malvales</taxon>
        <taxon>Malvaceae</taxon>
        <taxon>Malvoideae</taxon>
        <taxon>Gossypium</taxon>
    </lineage>
</organism>
<comment type="caution">
    <text evidence="1">The sequence shown here is derived from an EMBL/GenBank/DDBJ whole genome shotgun (WGS) entry which is preliminary data.</text>
</comment>
<feature type="non-terminal residue" evidence="1">
    <location>
        <position position="1"/>
    </location>
</feature>
<dbReference type="EMBL" id="JABEZW010000003">
    <property type="protein sequence ID" value="MBA0761485.1"/>
    <property type="molecule type" value="Genomic_DNA"/>
</dbReference>
<evidence type="ECO:0000313" key="1">
    <source>
        <dbReference type="EMBL" id="MBA0761485.1"/>
    </source>
</evidence>
<reference evidence="1 2" key="1">
    <citation type="journal article" date="2019" name="Genome Biol. Evol.">
        <title>Insights into the evolution of the New World diploid cottons (Gossypium, subgenus Houzingenia) based on genome sequencing.</title>
        <authorList>
            <person name="Grover C.E."/>
            <person name="Arick M.A. 2nd"/>
            <person name="Thrash A."/>
            <person name="Conover J.L."/>
            <person name="Sanders W.S."/>
            <person name="Peterson D.G."/>
            <person name="Frelichowski J.E."/>
            <person name="Scheffler J.A."/>
            <person name="Scheffler B.E."/>
            <person name="Wendel J.F."/>
        </authorList>
    </citation>
    <scope>NUCLEOTIDE SEQUENCE [LARGE SCALE GENOMIC DNA]</scope>
    <source>
        <strain evidence="1">8</strain>
        <tissue evidence="1">Leaf</tissue>
    </source>
</reference>
<proteinExistence type="predicted"/>